<dbReference type="SUPFAM" id="SSF110391">
    <property type="entry name" value="GlpP-like"/>
    <property type="match status" value="1"/>
</dbReference>
<dbReference type="Gene3D" id="3.20.20.70">
    <property type="entry name" value="Aldolase class I"/>
    <property type="match status" value="1"/>
</dbReference>
<dbReference type="Proteomes" id="UP000270190">
    <property type="component" value="Unassembled WGS sequence"/>
</dbReference>
<keyword evidence="1" id="KW-0804">Transcription</keyword>
<dbReference type="PIRSF" id="PIRSF016897">
    <property type="entry name" value="GlpP"/>
    <property type="match status" value="1"/>
</dbReference>
<dbReference type="GO" id="GO:0001072">
    <property type="term" value="F:transcription antitermination factor activity, RNA binding"/>
    <property type="evidence" value="ECO:0007669"/>
    <property type="project" value="TreeGrafter"/>
</dbReference>
<protein>
    <recommendedName>
        <fullName evidence="1">Glycerol uptake operon antiterminator regulatory protein</fullName>
    </recommendedName>
</protein>
<sequence length="185" mass="20347">MFHNQKILPAVRSMKDFDKMLKTSFEYGVILNVHINMLESLVDYANRSGKKMFLHADLISGLKTDEAGTEYLCQKIKPYGIISTKGSVVMAAKQKGVVATQRAFILDSSALERSIKIISKTDPDYVEVLPGVVPKVIKMVIEKTGKPVFAGGLIDTAEEVEAALAAGASAITTSNYELWQIYDEK</sequence>
<dbReference type="PANTHER" id="PTHR35787:SF1">
    <property type="entry name" value="GLYCEROL UPTAKE OPERON ANTITERMINATOR REGULATORY PROTEIN"/>
    <property type="match status" value="1"/>
</dbReference>
<evidence type="ECO:0000313" key="3">
    <source>
        <dbReference type="Proteomes" id="UP000270190"/>
    </source>
</evidence>
<dbReference type="EMBL" id="OUNC01000067">
    <property type="protein sequence ID" value="SPP30245.1"/>
    <property type="molecule type" value="Genomic_DNA"/>
</dbReference>
<dbReference type="InterPro" id="IPR013785">
    <property type="entry name" value="Aldolase_TIM"/>
</dbReference>
<evidence type="ECO:0000256" key="1">
    <source>
        <dbReference type="PIRNR" id="PIRNR016897"/>
    </source>
</evidence>
<keyword evidence="1" id="KW-0319">Glycerol metabolism</keyword>
<organism evidence="2 3">
    <name type="scientific">Brochothrix thermosphacta</name>
    <name type="common">Microbacterium thermosphactum</name>
    <dbReference type="NCBI Taxonomy" id="2756"/>
    <lineage>
        <taxon>Bacteria</taxon>
        <taxon>Bacillati</taxon>
        <taxon>Bacillota</taxon>
        <taxon>Bacilli</taxon>
        <taxon>Bacillales</taxon>
        <taxon>Listeriaceae</taxon>
        <taxon>Brochothrix</taxon>
    </lineage>
</organism>
<proteinExistence type="predicted"/>
<keyword evidence="1" id="KW-0805">Transcription regulation</keyword>
<keyword evidence="1" id="KW-0694">RNA-binding</keyword>
<dbReference type="GO" id="GO:0006071">
    <property type="term" value="P:glycerol metabolic process"/>
    <property type="evidence" value="ECO:0007669"/>
    <property type="project" value="UniProtKB-UniRule"/>
</dbReference>
<dbReference type="RefSeq" id="WP_036026841.1">
    <property type="nucleotide sequence ID" value="NZ_CBCPHX010000006.1"/>
</dbReference>
<dbReference type="InterPro" id="IPR006699">
    <property type="entry name" value="GlpP"/>
</dbReference>
<dbReference type="GO" id="GO:0045893">
    <property type="term" value="P:positive regulation of DNA-templated transcription"/>
    <property type="evidence" value="ECO:0007669"/>
    <property type="project" value="TreeGrafter"/>
</dbReference>
<evidence type="ECO:0000313" key="2">
    <source>
        <dbReference type="EMBL" id="SPP30245.1"/>
    </source>
</evidence>
<comment type="function">
    <text evidence="1">Regulates expression of the glpD operon. In the presence of glycerol 3-phosphate (G3P) causes antitermination of transcription of glpD at the inverted repeat of the leader region to enhance its transcription. Binds and stabilizes glpD leader mRNA.</text>
</comment>
<gene>
    <name evidence="2" type="primary">glpP</name>
    <name evidence="2" type="ORF">BTBSAS_70096</name>
</gene>
<name>A0A2X0QNC3_BROTH</name>
<dbReference type="PANTHER" id="PTHR35787">
    <property type="entry name" value="GLYCEROL UPTAKE OPERON ANTITERMINATOR REGULATORY PROTEIN"/>
    <property type="match status" value="1"/>
</dbReference>
<dbReference type="GO" id="GO:0003723">
    <property type="term" value="F:RNA binding"/>
    <property type="evidence" value="ECO:0007669"/>
    <property type="project" value="UniProtKB-KW"/>
</dbReference>
<dbReference type="AlphaFoldDB" id="A0A2X0QNC3"/>
<accession>A0A2X0QNC3</accession>
<dbReference type="Pfam" id="PF04309">
    <property type="entry name" value="G3P_antiterm"/>
    <property type="match status" value="1"/>
</dbReference>
<reference evidence="3" key="1">
    <citation type="submission" date="2018-04" db="EMBL/GenBank/DDBJ databases">
        <authorList>
            <person name="Illikoud N."/>
        </authorList>
    </citation>
    <scope>NUCLEOTIDE SEQUENCE [LARGE SCALE GENOMIC DNA]</scope>
</reference>